<accession>A0A1Y2DT32</accession>
<evidence type="ECO:0000256" key="1">
    <source>
        <dbReference type="SAM" id="MobiDB-lite"/>
    </source>
</evidence>
<organism evidence="2 3">
    <name type="scientific">Pseudomassariella vexata</name>
    <dbReference type="NCBI Taxonomy" id="1141098"/>
    <lineage>
        <taxon>Eukaryota</taxon>
        <taxon>Fungi</taxon>
        <taxon>Dikarya</taxon>
        <taxon>Ascomycota</taxon>
        <taxon>Pezizomycotina</taxon>
        <taxon>Sordariomycetes</taxon>
        <taxon>Xylariomycetidae</taxon>
        <taxon>Amphisphaeriales</taxon>
        <taxon>Pseudomassariaceae</taxon>
        <taxon>Pseudomassariella</taxon>
    </lineage>
</organism>
<sequence length="106" mass="11933">MAPSANKPDSYRQNETGSRHAQVDSIILVVTSIDEVPVTVERKPFIQPGDDERLPDAGNYREKWATDHRHKTVPMPIPFLLSREDTQRGRIEPAAKLSNDPALAFQ</sequence>
<dbReference type="GeneID" id="63781338"/>
<reference evidence="2 3" key="1">
    <citation type="submission" date="2016-07" db="EMBL/GenBank/DDBJ databases">
        <title>Pervasive Adenine N6-methylation of Active Genes in Fungi.</title>
        <authorList>
            <consortium name="DOE Joint Genome Institute"/>
            <person name="Mondo S.J."/>
            <person name="Dannebaum R.O."/>
            <person name="Kuo R.C."/>
            <person name="Labutti K."/>
            <person name="Haridas S."/>
            <person name="Kuo A."/>
            <person name="Salamov A."/>
            <person name="Ahrendt S.R."/>
            <person name="Lipzen A."/>
            <person name="Sullivan W."/>
            <person name="Andreopoulos W.B."/>
            <person name="Clum A."/>
            <person name="Lindquist E."/>
            <person name="Daum C."/>
            <person name="Ramamoorthy G.K."/>
            <person name="Gryganskyi A."/>
            <person name="Culley D."/>
            <person name="Magnuson J.K."/>
            <person name="James T.Y."/>
            <person name="O'Malley M.A."/>
            <person name="Stajich J.E."/>
            <person name="Spatafora J.W."/>
            <person name="Visel A."/>
            <person name="Grigoriev I.V."/>
        </authorList>
    </citation>
    <scope>NUCLEOTIDE SEQUENCE [LARGE SCALE GENOMIC DNA]</scope>
    <source>
        <strain evidence="2 3">CBS 129021</strain>
    </source>
</reference>
<comment type="caution">
    <text evidence="2">The sequence shown here is derived from an EMBL/GenBank/DDBJ whole genome shotgun (WGS) entry which is preliminary data.</text>
</comment>
<dbReference type="InParanoid" id="A0A1Y2DT32"/>
<name>A0A1Y2DT32_9PEZI</name>
<feature type="compositionally biased region" description="Basic and acidic residues" evidence="1">
    <location>
        <begin position="9"/>
        <end position="20"/>
    </location>
</feature>
<evidence type="ECO:0000313" key="2">
    <source>
        <dbReference type="EMBL" id="ORY62420.1"/>
    </source>
</evidence>
<gene>
    <name evidence="2" type="ORF">BCR38DRAFT_517945</name>
</gene>
<dbReference type="Proteomes" id="UP000193689">
    <property type="component" value="Unassembled WGS sequence"/>
</dbReference>
<keyword evidence="3" id="KW-1185">Reference proteome</keyword>
<feature type="region of interest" description="Disordered" evidence="1">
    <location>
        <begin position="1"/>
        <end position="20"/>
    </location>
</feature>
<protein>
    <submittedName>
        <fullName evidence="2">Uncharacterized protein</fullName>
    </submittedName>
</protein>
<dbReference type="EMBL" id="MCFJ01000009">
    <property type="protein sequence ID" value="ORY62420.1"/>
    <property type="molecule type" value="Genomic_DNA"/>
</dbReference>
<evidence type="ECO:0000313" key="3">
    <source>
        <dbReference type="Proteomes" id="UP000193689"/>
    </source>
</evidence>
<dbReference type="AlphaFoldDB" id="A0A1Y2DT32"/>
<dbReference type="OrthoDB" id="640742at2759"/>
<proteinExistence type="predicted"/>
<dbReference type="RefSeq" id="XP_040714256.1">
    <property type="nucleotide sequence ID" value="XM_040865126.1"/>
</dbReference>